<keyword evidence="3" id="KW-1185">Reference proteome</keyword>
<dbReference type="RefSeq" id="XP_011128867.1">
    <property type="nucleotide sequence ID" value="XM_011130565.1"/>
</dbReference>
<dbReference type="AlphaFoldDB" id="A0A023BCL7"/>
<gene>
    <name evidence="2" type="ORF">GNI_012880</name>
</gene>
<feature type="region of interest" description="Disordered" evidence="1">
    <location>
        <begin position="722"/>
        <end position="746"/>
    </location>
</feature>
<comment type="caution">
    <text evidence="2">The sequence shown here is derived from an EMBL/GenBank/DDBJ whole genome shotgun (WGS) entry which is preliminary data.</text>
</comment>
<accession>A0A023BCL7</accession>
<organism evidence="2 3">
    <name type="scientific">Gregarina niphandrodes</name>
    <name type="common">Septate eugregarine</name>
    <dbReference type="NCBI Taxonomy" id="110365"/>
    <lineage>
        <taxon>Eukaryota</taxon>
        <taxon>Sar</taxon>
        <taxon>Alveolata</taxon>
        <taxon>Apicomplexa</taxon>
        <taxon>Conoidasida</taxon>
        <taxon>Gregarinasina</taxon>
        <taxon>Eugregarinorida</taxon>
        <taxon>Gregarinidae</taxon>
        <taxon>Gregarina</taxon>
    </lineage>
</organism>
<protein>
    <submittedName>
        <fullName evidence="2">Uncharacterized protein</fullName>
    </submittedName>
</protein>
<evidence type="ECO:0000256" key="1">
    <source>
        <dbReference type="SAM" id="MobiDB-lite"/>
    </source>
</evidence>
<name>A0A023BCL7_GRENI</name>
<evidence type="ECO:0000313" key="2">
    <source>
        <dbReference type="EMBL" id="EZG84452.1"/>
    </source>
</evidence>
<reference evidence="2" key="1">
    <citation type="submission" date="2013-12" db="EMBL/GenBank/DDBJ databases">
        <authorList>
            <person name="Omoto C.K."/>
            <person name="Sibley D."/>
            <person name="Venepally P."/>
            <person name="Hadjithomas M."/>
            <person name="Karamycheva S."/>
            <person name="Brunk B."/>
            <person name="Roos D."/>
            <person name="Caler E."/>
            <person name="Lorenzi H."/>
        </authorList>
    </citation>
    <scope>NUCLEOTIDE SEQUENCE</scope>
</reference>
<dbReference type="OrthoDB" id="6621371at2759"/>
<dbReference type="VEuPathDB" id="CryptoDB:GNI_012880"/>
<dbReference type="EMBL" id="AFNH02000095">
    <property type="protein sequence ID" value="EZG84452.1"/>
    <property type="molecule type" value="Genomic_DNA"/>
</dbReference>
<dbReference type="Proteomes" id="UP000019763">
    <property type="component" value="Unassembled WGS sequence"/>
</dbReference>
<proteinExistence type="predicted"/>
<feature type="region of interest" description="Disordered" evidence="1">
    <location>
        <begin position="27"/>
        <end position="48"/>
    </location>
</feature>
<sequence length="746" mass="84263">MMCYGGQKTRCITMAVFGVHDMGRMSTETETPLGPSVEYSREHTGPFRGTCVAEDSRRLLPETSKEPLLALLREPWPPPLGAGSGELLVEASLLGPRRGGPGSEPGAGPELLKETLQEQLTGPLKEAWPHLVREVLEEPSVPSAEVWTGVNLVSRILDECLEMEKNCKRSLRPHEEEALVRLAHVAILEELSSRKKTAISDLSFPDLSFPNLSISDFECCSWRWLKLALLMREYQDKEDGGFSKLIVELEDYVSRPTGLSDTWFLAGVLQKFLATWCLAGWLIHTTYPQGGWSCRKMIFRISFPDGVVRLPESEECVNRVCASSKLGWWLHQAQRNIRVDEKTWKVSKWPTTLFGIQRSLGKRIFNDTMEAMKRVIPPSACLSNQQYLACLLKYVRTSPRKQIKIIRCPKATPRSSSSMSLSPKTILPEAVTSCSTATASCSPPSLVDADRRPDAERSVAGHMATFVAGVLEECAERERSEGVVLPEAEKVHIAKSSAEGFEIALSFTKMLENGRRRRKTRFNACGWRWLCVAGLMNDYLDRERLHELIADSEKIVPRPKHVSPLWYLACQMQQARIRIPWQQAAPSWWAFSCAIYPDHFPHEFGELPMSETSARLIVFSSRAAHWLASGIINFRVTRKTWLPSKNADIVDVFHTVFGNTKFNEIINLIKPKVVEISQDPEQVRQQTNKSLMETVLKYTPLQRRTSSGFCRAWGFDVSLDPKRPPYEVTNSSEDEPPTKKERCCTP</sequence>
<feature type="compositionally biased region" description="Basic and acidic residues" evidence="1">
    <location>
        <begin position="736"/>
        <end position="746"/>
    </location>
</feature>
<evidence type="ECO:0000313" key="3">
    <source>
        <dbReference type="Proteomes" id="UP000019763"/>
    </source>
</evidence>
<dbReference type="GeneID" id="22910731"/>